<dbReference type="Proteomes" id="UP000316167">
    <property type="component" value="Unassembled WGS sequence"/>
</dbReference>
<dbReference type="Pfam" id="PF01590">
    <property type="entry name" value="GAF"/>
    <property type="match status" value="1"/>
</dbReference>
<evidence type="ECO:0000313" key="2">
    <source>
        <dbReference type="EMBL" id="TWI80422.1"/>
    </source>
</evidence>
<dbReference type="EMBL" id="VLLE01000005">
    <property type="protein sequence ID" value="TWI80422.1"/>
    <property type="molecule type" value="Genomic_DNA"/>
</dbReference>
<dbReference type="OrthoDB" id="9811889at2"/>
<dbReference type="PANTHER" id="PTHR43102">
    <property type="entry name" value="SLR1143 PROTEIN"/>
    <property type="match status" value="1"/>
</dbReference>
<dbReference type="AlphaFoldDB" id="A0A562SGP8"/>
<organism evidence="2 3">
    <name type="scientific">Lacibacter cauensis</name>
    <dbReference type="NCBI Taxonomy" id="510947"/>
    <lineage>
        <taxon>Bacteria</taxon>
        <taxon>Pseudomonadati</taxon>
        <taxon>Bacteroidota</taxon>
        <taxon>Chitinophagia</taxon>
        <taxon>Chitinophagales</taxon>
        <taxon>Chitinophagaceae</taxon>
        <taxon>Lacibacter</taxon>
    </lineage>
</organism>
<evidence type="ECO:0000313" key="3">
    <source>
        <dbReference type="Proteomes" id="UP000316167"/>
    </source>
</evidence>
<keyword evidence="3" id="KW-1185">Reference proteome</keyword>
<feature type="domain" description="GAF" evidence="1">
    <location>
        <begin position="26"/>
        <end position="168"/>
    </location>
</feature>
<dbReference type="SUPFAM" id="SSF55781">
    <property type="entry name" value="GAF domain-like"/>
    <property type="match status" value="1"/>
</dbReference>
<dbReference type="InterPro" id="IPR029016">
    <property type="entry name" value="GAF-like_dom_sf"/>
</dbReference>
<name>A0A562SGP8_9BACT</name>
<comment type="caution">
    <text evidence="2">The sequence shown here is derived from an EMBL/GenBank/DDBJ whole genome shotgun (WGS) entry which is preliminary data.</text>
</comment>
<dbReference type="Gene3D" id="3.30.450.40">
    <property type="match status" value="1"/>
</dbReference>
<accession>A0A562SGP8</accession>
<dbReference type="InterPro" id="IPR003018">
    <property type="entry name" value="GAF"/>
</dbReference>
<protein>
    <submittedName>
        <fullName evidence="2">GAF domain-containing protein</fullName>
    </submittedName>
</protein>
<gene>
    <name evidence="2" type="ORF">IQ13_3099</name>
</gene>
<dbReference type="PANTHER" id="PTHR43102:SF2">
    <property type="entry name" value="GAF DOMAIN-CONTAINING PROTEIN"/>
    <property type="match status" value="1"/>
</dbReference>
<dbReference type="RefSeq" id="WP_144887333.1">
    <property type="nucleotide sequence ID" value="NZ_VLLE01000005.1"/>
</dbReference>
<sequence>MVIAELPRLEDVRLAELEMYNLLDTAPEKEFDELRELAAEICNCPVSLITLIDKDRQWFKSKQNIDETETPRDVAFCAHAILSNEVMIVEDAAKDVRFFDNPLVTGPLNIRFYAGAPIVSPAGHNLGTICVIDQQPRVLTKQQERALTILSHQVTQLLELRLKSNLILKRAKDLIALNEESATALIKQKDEESLFVAKQLHENIAQDLATVRLYLNMLQTDGAKQSDLITVAEKALSQALANVKDLSYGFSPTTLETSDLHQLLENLIATHRTSDTTIKLDVTGYISLVSFLQALSCTRIVEAWLDVLFQQKDLRIVHVKLEVGSDIRLTIIDDAGRRSFEEREKELFIHSLYYRVVALNGRVRFVEPAEGFNELHILLPLLQQ</sequence>
<evidence type="ECO:0000259" key="1">
    <source>
        <dbReference type="SMART" id="SM00065"/>
    </source>
</evidence>
<proteinExistence type="predicted"/>
<reference evidence="2 3" key="1">
    <citation type="journal article" date="2015" name="Stand. Genomic Sci.">
        <title>Genomic Encyclopedia of Bacterial and Archaeal Type Strains, Phase III: the genomes of soil and plant-associated and newly described type strains.</title>
        <authorList>
            <person name="Whitman W.B."/>
            <person name="Woyke T."/>
            <person name="Klenk H.P."/>
            <person name="Zhou Y."/>
            <person name="Lilburn T.G."/>
            <person name="Beck B.J."/>
            <person name="De Vos P."/>
            <person name="Vandamme P."/>
            <person name="Eisen J.A."/>
            <person name="Garrity G."/>
            <person name="Hugenholtz P."/>
            <person name="Kyrpides N.C."/>
        </authorList>
    </citation>
    <scope>NUCLEOTIDE SEQUENCE [LARGE SCALE GENOMIC DNA]</scope>
    <source>
        <strain evidence="2 3">CGMCC 1.7271</strain>
    </source>
</reference>
<dbReference type="SMART" id="SM00065">
    <property type="entry name" value="GAF"/>
    <property type="match status" value="1"/>
</dbReference>